<accession>A0A1M6RDD5</accession>
<organism evidence="2 3">
    <name type="scientific">Caminicella sporogenes DSM 14501</name>
    <dbReference type="NCBI Taxonomy" id="1121266"/>
    <lineage>
        <taxon>Bacteria</taxon>
        <taxon>Bacillati</taxon>
        <taxon>Bacillota</taxon>
        <taxon>Clostridia</taxon>
        <taxon>Peptostreptococcales</taxon>
        <taxon>Caminicellaceae</taxon>
        <taxon>Caminicella</taxon>
    </lineage>
</organism>
<keyword evidence="3" id="KW-1185">Reference proteome</keyword>
<evidence type="ECO:0000313" key="3">
    <source>
        <dbReference type="Proteomes" id="UP000184082"/>
    </source>
</evidence>
<gene>
    <name evidence="2" type="ORF">SAMN02745883_01752</name>
</gene>
<keyword evidence="2" id="KW-0238">DNA-binding</keyword>
<dbReference type="AlphaFoldDB" id="A0A1M6RDD5"/>
<feature type="domain" description="WYL" evidence="1">
    <location>
        <begin position="237"/>
        <end position="299"/>
    </location>
</feature>
<dbReference type="InterPro" id="IPR036390">
    <property type="entry name" value="WH_DNA-bd_sf"/>
</dbReference>
<protein>
    <submittedName>
        <fullName evidence="2">Predicted DNA-binding transcriptional regulator YafY, contains an HTH and WYL domains</fullName>
    </submittedName>
</protein>
<evidence type="ECO:0000313" key="2">
    <source>
        <dbReference type="EMBL" id="SHK30479.1"/>
    </source>
</evidence>
<dbReference type="PROSITE" id="PS52050">
    <property type="entry name" value="WYL"/>
    <property type="match status" value="1"/>
</dbReference>
<proteinExistence type="predicted"/>
<name>A0A1M6RDD5_9FIRM</name>
<dbReference type="STRING" id="1121266.SAMN02745883_01752"/>
<reference evidence="2 3" key="1">
    <citation type="submission" date="2016-11" db="EMBL/GenBank/DDBJ databases">
        <authorList>
            <person name="Jaros S."/>
            <person name="Januszkiewicz K."/>
            <person name="Wedrychowicz H."/>
        </authorList>
    </citation>
    <scope>NUCLEOTIDE SEQUENCE [LARGE SCALE GENOMIC DNA]</scope>
    <source>
        <strain evidence="2 3">DSM 14501</strain>
    </source>
</reference>
<dbReference type="Proteomes" id="UP000184082">
    <property type="component" value="Unassembled WGS sequence"/>
</dbReference>
<dbReference type="GO" id="GO:0003677">
    <property type="term" value="F:DNA binding"/>
    <property type="evidence" value="ECO:0007669"/>
    <property type="project" value="UniProtKB-KW"/>
</dbReference>
<sequence>MAKGAYKNFIKSYDTIRNVLRHLYIYGCYGREDFESIGISGRKYDNERRRILYFIDQELVNENFISNKKYIGFKYDMFKTAENFLVNSYLIKTFTVNDINYFFLIQQILNVENRELSMKEIMDNLSEILSVDIDMSTIRRKINKMIEQGIIVTRNVKNRKVFNLVEDFFKDFTNDEIVKIFYAVQFYSNLALISVPGYYLMDTIKNYLKHERNYDFNEKEIYIFKHHLLNRIIDDEVVTCILNCIKNGRKMKFYYRNEKNPRVVIPLKIITEYCYGRQYLFSLDEMSNKCSLYRLDKINKFSEAGDIGTKVNFEKYNKFIENSWCAVLLNENQGLIEVEIDFFIDESEEGYILQRILKEGKWGTLDKIEKGKYLYKIKVTDPNELIPWIRSFAGFAKVRKSDNHNLYEKIENDWKEALKNYGAI</sequence>
<dbReference type="RefSeq" id="WP_072967670.1">
    <property type="nucleotide sequence ID" value="NZ_FRAJ01000014.1"/>
</dbReference>
<dbReference type="Pfam" id="PF13280">
    <property type="entry name" value="WYL"/>
    <property type="match status" value="1"/>
</dbReference>
<dbReference type="SUPFAM" id="SSF46785">
    <property type="entry name" value="Winged helix' DNA-binding domain"/>
    <property type="match status" value="1"/>
</dbReference>
<evidence type="ECO:0000259" key="1">
    <source>
        <dbReference type="Pfam" id="PF13280"/>
    </source>
</evidence>
<dbReference type="EMBL" id="FRAJ01000014">
    <property type="protein sequence ID" value="SHK30479.1"/>
    <property type="molecule type" value="Genomic_DNA"/>
</dbReference>
<dbReference type="InterPro" id="IPR026881">
    <property type="entry name" value="WYL_dom"/>
</dbReference>